<evidence type="ECO:0000313" key="3">
    <source>
        <dbReference type="Proteomes" id="UP000634308"/>
    </source>
</evidence>
<dbReference type="EMBL" id="BMQM01000074">
    <property type="protein sequence ID" value="GGR76608.1"/>
    <property type="molecule type" value="Genomic_DNA"/>
</dbReference>
<feature type="compositionally biased region" description="Polar residues" evidence="1">
    <location>
        <begin position="9"/>
        <end position="18"/>
    </location>
</feature>
<feature type="region of interest" description="Disordered" evidence="1">
    <location>
        <begin position="1"/>
        <end position="22"/>
    </location>
</feature>
<proteinExistence type="predicted"/>
<name>A0ABQ2S0J6_9DEIO</name>
<evidence type="ECO:0000256" key="1">
    <source>
        <dbReference type="SAM" id="MobiDB-lite"/>
    </source>
</evidence>
<protein>
    <submittedName>
        <fullName evidence="2">Uncharacterized protein</fullName>
    </submittedName>
</protein>
<organism evidence="2 3">
    <name type="scientific">Deinococcus seoulensis</name>
    <dbReference type="NCBI Taxonomy" id="1837379"/>
    <lineage>
        <taxon>Bacteria</taxon>
        <taxon>Thermotogati</taxon>
        <taxon>Deinococcota</taxon>
        <taxon>Deinococci</taxon>
        <taxon>Deinococcales</taxon>
        <taxon>Deinococcaceae</taxon>
        <taxon>Deinococcus</taxon>
    </lineage>
</organism>
<evidence type="ECO:0000313" key="2">
    <source>
        <dbReference type="EMBL" id="GGR76608.1"/>
    </source>
</evidence>
<gene>
    <name evidence="2" type="ORF">GCM10008959_41610</name>
</gene>
<reference evidence="3" key="1">
    <citation type="journal article" date="2019" name="Int. J. Syst. Evol. Microbiol.">
        <title>The Global Catalogue of Microorganisms (GCM) 10K type strain sequencing project: providing services to taxonomists for standard genome sequencing and annotation.</title>
        <authorList>
            <consortium name="The Broad Institute Genomics Platform"/>
            <consortium name="The Broad Institute Genome Sequencing Center for Infectious Disease"/>
            <person name="Wu L."/>
            <person name="Ma J."/>
        </authorList>
    </citation>
    <scope>NUCLEOTIDE SEQUENCE [LARGE SCALE GENOMIC DNA]</scope>
    <source>
        <strain evidence="3">JCM 31404</strain>
    </source>
</reference>
<sequence length="68" mass="7624">MSEKRSGTDPGTHQTSTGHELKIVQARDRDHNLRNAKTQCTAVRKDGKTVCEQTVLHSHQHIVHRTVG</sequence>
<keyword evidence="3" id="KW-1185">Reference proteome</keyword>
<comment type="caution">
    <text evidence="2">The sequence shown here is derived from an EMBL/GenBank/DDBJ whole genome shotgun (WGS) entry which is preliminary data.</text>
</comment>
<dbReference type="Proteomes" id="UP000634308">
    <property type="component" value="Unassembled WGS sequence"/>
</dbReference>
<accession>A0ABQ2S0J6</accession>